<evidence type="ECO:0000313" key="2">
    <source>
        <dbReference type="Proteomes" id="UP000784294"/>
    </source>
</evidence>
<proteinExistence type="predicted"/>
<evidence type="ECO:0000313" key="1">
    <source>
        <dbReference type="EMBL" id="VEL21096.1"/>
    </source>
</evidence>
<organism evidence="1 2">
    <name type="scientific">Protopolystoma xenopodis</name>
    <dbReference type="NCBI Taxonomy" id="117903"/>
    <lineage>
        <taxon>Eukaryota</taxon>
        <taxon>Metazoa</taxon>
        <taxon>Spiralia</taxon>
        <taxon>Lophotrochozoa</taxon>
        <taxon>Platyhelminthes</taxon>
        <taxon>Monogenea</taxon>
        <taxon>Polyopisthocotylea</taxon>
        <taxon>Polystomatidea</taxon>
        <taxon>Polystomatidae</taxon>
        <taxon>Protopolystoma</taxon>
    </lineage>
</organism>
<comment type="caution">
    <text evidence="1">The sequence shown here is derived from an EMBL/GenBank/DDBJ whole genome shotgun (WGS) entry which is preliminary data.</text>
</comment>
<dbReference type="Proteomes" id="UP000784294">
    <property type="component" value="Unassembled WGS sequence"/>
</dbReference>
<sequence>MMLQLEQVQLPLIHFSRLLYASWSGYLDRSLALLSNTSSPAINSNTNEVGIGSSVSDLKTLDEATYLANQLQLRAISCFMRSLANLGNGLAARLHPFMLQASSGLNNSNPIAAKSFTEDYQLRKSVEAEDAAEHNQYEYQNQTKEAEPVQEPSRLMHRCTRDDHFSLGPHASASAWVCRPDSLHMVAGLHLDPLLWIAGIDLFAGGDNITG</sequence>
<accession>A0A448WV94</accession>
<dbReference type="AlphaFoldDB" id="A0A448WV94"/>
<name>A0A448WV94_9PLAT</name>
<reference evidence="1" key="1">
    <citation type="submission" date="2018-11" db="EMBL/GenBank/DDBJ databases">
        <authorList>
            <consortium name="Pathogen Informatics"/>
        </authorList>
    </citation>
    <scope>NUCLEOTIDE SEQUENCE</scope>
</reference>
<keyword evidence="2" id="KW-1185">Reference proteome</keyword>
<gene>
    <name evidence="1" type="ORF">PXEA_LOCUS14536</name>
</gene>
<protein>
    <submittedName>
        <fullName evidence="1">Uncharacterized protein</fullName>
    </submittedName>
</protein>
<dbReference type="EMBL" id="CAAALY010049540">
    <property type="protein sequence ID" value="VEL21096.1"/>
    <property type="molecule type" value="Genomic_DNA"/>
</dbReference>